<evidence type="ECO:0000313" key="1">
    <source>
        <dbReference type="EMBL" id="OMJ30202.1"/>
    </source>
</evidence>
<reference evidence="2" key="1">
    <citation type="submission" date="2017-01" db="EMBL/GenBank/DDBJ databases">
        <authorList>
            <person name="Wang Y."/>
            <person name="White M."/>
            <person name="Kvist S."/>
            <person name="Moncalvo J.-M."/>
        </authorList>
    </citation>
    <scope>NUCLEOTIDE SEQUENCE [LARGE SCALE GENOMIC DNA]</scope>
    <source>
        <strain evidence="2">ID-206-W2</strain>
    </source>
</reference>
<protein>
    <submittedName>
        <fullName evidence="1">Uncharacterized protein</fullName>
    </submittedName>
</protein>
<name>A0A1R1YTJ4_9FUNG</name>
<gene>
    <name evidence="1" type="ORF">AYI69_g260</name>
</gene>
<dbReference type="Proteomes" id="UP000187429">
    <property type="component" value="Unassembled WGS sequence"/>
</dbReference>
<comment type="caution">
    <text evidence="1">The sequence shown here is derived from an EMBL/GenBank/DDBJ whole genome shotgun (WGS) entry which is preliminary data.</text>
</comment>
<accession>A0A1R1YTJ4</accession>
<proteinExistence type="predicted"/>
<dbReference type="AlphaFoldDB" id="A0A1R1YTJ4"/>
<sequence length="158" mass="18839">MRNLSFWNSVWIRCRTVDRTRETPYFLIFGIPPRLPIEDLSDSKVSVCIDNRIDELRPINKLREDLKREPKSEEGKMIFKNGDLVMLFNENLRKNKINNKFKPRYKGPYKISNSRENNQYEIIDEIGKRKFVHASRLIEFHKIIRVLEGCVSRDSPNI</sequence>
<organism evidence="1 2">
    <name type="scientific">Smittium culicis</name>
    <dbReference type="NCBI Taxonomy" id="133412"/>
    <lineage>
        <taxon>Eukaryota</taxon>
        <taxon>Fungi</taxon>
        <taxon>Fungi incertae sedis</taxon>
        <taxon>Zoopagomycota</taxon>
        <taxon>Kickxellomycotina</taxon>
        <taxon>Harpellomycetes</taxon>
        <taxon>Harpellales</taxon>
        <taxon>Legeriomycetaceae</taxon>
        <taxon>Smittium</taxon>
    </lineage>
</organism>
<dbReference type="OrthoDB" id="116216at2759"/>
<evidence type="ECO:0000313" key="2">
    <source>
        <dbReference type="Proteomes" id="UP000187429"/>
    </source>
</evidence>
<keyword evidence="2" id="KW-1185">Reference proteome</keyword>
<dbReference type="EMBL" id="LSSM01000060">
    <property type="protein sequence ID" value="OMJ30202.1"/>
    <property type="molecule type" value="Genomic_DNA"/>
</dbReference>